<keyword evidence="3" id="KW-1185">Reference proteome</keyword>
<dbReference type="Proteomes" id="UP001172684">
    <property type="component" value="Unassembled WGS sequence"/>
</dbReference>
<comment type="caution">
    <text evidence="2">The sequence shown here is derived from an EMBL/GenBank/DDBJ whole genome shotgun (WGS) entry which is preliminary data.</text>
</comment>
<evidence type="ECO:0000313" key="2">
    <source>
        <dbReference type="EMBL" id="KAJ9655817.1"/>
    </source>
</evidence>
<name>A0ABQ9NIP2_9PEZI</name>
<dbReference type="Gene3D" id="3.40.50.300">
    <property type="entry name" value="P-loop containing nucleotide triphosphate hydrolases"/>
    <property type="match status" value="1"/>
</dbReference>
<sequence length="198" mass="22617">MFKIAEQTKGKMVPEKTLFSEGQTSKVAITGLRGVGKTQIALELTYRTREKYPQCSIIWIPATNVESLQQAYLEAGRQLGISGLEEEQADVKKLVQRHLSQQSAGRWLLLFDNTDDINMWINNAGNENKPPSLIDYLPRSSQGCLIFTTRNRKIAVKLAQQNVMEVPEMDKDIATQLRCHRRRKASWYEKWAQNSTFG</sequence>
<dbReference type="SUPFAM" id="SSF52540">
    <property type="entry name" value="P-loop containing nucleoside triphosphate hydrolases"/>
    <property type="match status" value="1"/>
</dbReference>
<dbReference type="InterPro" id="IPR002182">
    <property type="entry name" value="NB-ARC"/>
</dbReference>
<evidence type="ECO:0000259" key="1">
    <source>
        <dbReference type="Pfam" id="PF00931"/>
    </source>
</evidence>
<organism evidence="2 3">
    <name type="scientific">Coniosporium apollinis</name>
    <dbReference type="NCBI Taxonomy" id="61459"/>
    <lineage>
        <taxon>Eukaryota</taxon>
        <taxon>Fungi</taxon>
        <taxon>Dikarya</taxon>
        <taxon>Ascomycota</taxon>
        <taxon>Pezizomycotina</taxon>
        <taxon>Dothideomycetes</taxon>
        <taxon>Dothideomycetes incertae sedis</taxon>
        <taxon>Coniosporium</taxon>
    </lineage>
</organism>
<dbReference type="InterPro" id="IPR053137">
    <property type="entry name" value="NLR-like"/>
</dbReference>
<dbReference type="PANTHER" id="PTHR46082">
    <property type="entry name" value="ATP/GTP-BINDING PROTEIN-RELATED"/>
    <property type="match status" value="1"/>
</dbReference>
<dbReference type="EMBL" id="JAPDRL010000150">
    <property type="protein sequence ID" value="KAJ9655817.1"/>
    <property type="molecule type" value="Genomic_DNA"/>
</dbReference>
<feature type="domain" description="NB-ARC" evidence="1">
    <location>
        <begin position="16"/>
        <end position="179"/>
    </location>
</feature>
<evidence type="ECO:0000313" key="3">
    <source>
        <dbReference type="Proteomes" id="UP001172684"/>
    </source>
</evidence>
<dbReference type="Pfam" id="PF00931">
    <property type="entry name" value="NB-ARC"/>
    <property type="match status" value="1"/>
</dbReference>
<dbReference type="InterPro" id="IPR027417">
    <property type="entry name" value="P-loop_NTPase"/>
</dbReference>
<protein>
    <recommendedName>
        <fullName evidence="1">NB-ARC domain-containing protein</fullName>
    </recommendedName>
</protein>
<reference evidence="2" key="1">
    <citation type="submission" date="2022-10" db="EMBL/GenBank/DDBJ databases">
        <title>Culturing micro-colonial fungi from biological soil crusts in the Mojave desert and describing Neophaeococcomyces mojavensis, and introducing the new genera and species Taxawa tesnikishii.</title>
        <authorList>
            <person name="Kurbessoian T."/>
            <person name="Stajich J.E."/>
        </authorList>
    </citation>
    <scope>NUCLEOTIDE SEQUENCE</scope>
    <source>
        <strain evidence="2">TK_1</strain>
    </source>
</reference>
<accession>A0ABQ9NIP2</accession>
<dbReference type="PANTHER" id="PTHR46082:SF6">
    <property type="entry name" value="AAA+ ATPASE DOMAIN-CONTAINING PROTEIN-RELATED"/>
    <property type="match status" value="1"/>
</dbReference>
<proteinExistence type="predicted"/>
<gene>
    <name evidence="2" type="ORF">H2201_008719</name>
</gene>